<dbReference type="EMBL" id="BTRK01000006">
    <property type="protein sequence ID" value="GMR58593.1"/>
    <property type="molecule type" value="Genomic_DNA"/>
</dbReference>
<comment type="caution">
    <text evidence="2">The sequence shown here is derived from an EMBL/GenBank/DDBJ whole genome shotgun (WGS) entry which is preliminary data.</text>
</comment>
<reference evidence="3" key="1">
    <citation type="submission" date="2022-10" db="EMBL/GenBank/DDBJ databases">
        <title>Genome assembly of Pristionchus species.</title>
        <authorList>
            <person name="Yoshida K."/>
            <person name="Sommer R.J."/>
        </authorList>
    </citation>
    <scope>NUCLEOTIDE SEQUENCE [LARGE SCALE GENOMIC DNA]</scope>
    <source>
        <strain evidence="3">RS5460</strain>
    </source>
</reference>
<protein>
    <submittedName>
        <fullName evidence="2">Uncharacterized protein</fullName>
    </submittedName>
</protein>
<feature type="compositionally biased region" description="Low complexity" evidence="1">
    <location>
        <begin position="24"/>
        <end position="39"/>
    </location>
</feature>
<evidence type="ECO:0000256" key="1">
    <source>
        <dbReference type="SAM" id="MobiDB-lite"/>
    </source>
</evidence>
<evidence type="ECO:0000313" key="3">
    <source>
        <dbReference type="Proteomes" id="UP001328107"/>
    </source>
</evidence>
<organism evidence="2 3">
    <name type="scientific">Pristionchus mayeri</name>
    <dbReference type="NCBI Taxonomy" id="1317129"/>
    <lineage>
        <taxon>Eukaryota</taxon>
        <taxon>Metazoa</taxon>
        <taxon>Ecdysozoa</taxon>
        <taxon>Nematoda</taxon>
        <taxon>Chromadorea</taxon>
        <taxon>Rhabditida</taxon>
        <taxon>Rhabditina</taxon>
        <taxon>Diplogasteromorpha</taxon>
        <taxon>Diplogasteroidea</taxon>
        <taxon>Neodiplogasteridae</taxon>
        <taxon>Pristionchus</taxon>
    </lineage>
</organism>
<proteinExistence type="predicted"/>
<sequence length="84" mass="8750">GSAIVPYTSSASSIAVDPSEVLPSSAHSISTISSSSNDDLSNETDVDCAPVMQKSTTDIMKKEGTDKASAVRLIAECDEMVKKL</sequence>
<dbReference type="AlphaFoldDB" id="A0AAN5D855"/>
<feature type="region of interest" description="Disordered" evidence="1">
    <location>
        <begin position="16"/>
        <end position="47"/>
    </location>
</feature>
<gene>
    <name evidence="2" type="ORF">PMAYCL1PPCAC_28788</name>
</gene>
<name>A0AAN5D855_9BILA</name>
<accession>A0AAN5D855</accession>
<keyword evidence="3" id="KW-1185">Reference proteome</keyword>
<dbReference type="Proteomes" id="UP001328107">
    <property type="component" value="Unassembled WGS sequence"/>
</dbReference>
<evidence type="ECO:0000313" key="2">
    <source>
        <dbReference type="EMBL" id="GMR58593.1"/>
    </source>
</evidence>
<feature type="non-terminal residue" evidence="2">
    <location>
        <position position="84"/>
    </location>
</feature>
<feature type="non-terminal residue" evidence="2">
    <location>
        <position position="1"/>
    </location>
</feature>